<name>A0ABR5K023_9BACI</name>
<keyword evidence="2" id="KW-1185">Reference proteome</keyword>
<proteinExistence type="predicted"/>
<protein>
    <submittedName>
        <fullName evidence="1">Uncharacterized protein</fullName>
    </submittedName>
</protein>
<accession>A0ABR5K023</accession>
<dbReference type="EMBL" id="LGRV01000003">
    <property type="protein sequence ID" value="KOS68241.1"/>
    <property type="molecule type" value="Genomic_DNA"/>
</dbReference>
<comment type="caution">
    <text evidence="1">The sequence shown here is derived from an EMBL/GenBank/DDBJ whole genome shotgun (WGS) entry which is preliminary data.</text>
</comment>
<evidence type="ECO:0000313" key="1">
    <source>
        <dbReference type="EMBL" id="KOS68241.1"/>
    </source>
</evidence>
<organism evidence="1 2">
    <name type="scientific">Lysinibacillus contaminans</name>
    <dbReference type="NCBI Taxonomy" id="1293441"/>
    <lineage>
        <taxon>Bacteria</taxon>
        <taxon>Bacillati</taxon>
        <taxon>Bacillota</taxon>
        <taxon>Bacilli</taxon>
        <taxon>Bacillales</taxon>
        <taxon>Bacillaceae</taxon>
        <taxon>Lysinibacillus</taxon>
    </lineage>
</organism>
<reference evidence="2" key="1">
    <citation type="submission" date="2015-07" db="EMBL/GenBank/DDBJ databases">
        <title>Fjat-14205 dsm 2895.</title>
        <authorList>
            <person name="Liu B."/>
            <person name="Wang J."/>
            <person name="Zhu Y."/>
            <person name="Liu G."/>
            <person name="Chen Q."/>
            <person name="Chen Z."/>
            <person name="Lan J."/>
            <person name="Che J."/>
            <person name="Ge C."/>
            <person name="Shi H."/>
            <person name="Pan Z."/>
            <person name="Liu X."/>
        </authorList>
    </citation>
    <scope>NUCLEOTIDE SEQUENCE [LARGE SCALE GENOMIC DNA]</scope>
    <source>
        <strain evidence="2">DSM 25560</strain>
    </source>
</reference>
<dbReference type="Proteomes" id="UP000050668">
    <property type="component" value="Unassembled WGS sequence"/>
</dbReference>
<evidence type="ECO:0000313" key="2">
    <source>
        <dbReference type="Proteomes" id="UP000050668"/>
    </source>
</evidence>
<gene>
    <name evidence="1" type="ORF">AEA09_06510</name>
</gene>
<sequence>MRDNAPHGFEIPIQILKRLNFAHVKKYKNHYITCLQENIQDKVFIVMTSHHNVKLKKEELLWLELLIIYVNSFIGNAKVIEELSN</sequence>
<dbReference type="RefSeq" id="WP_053583061.1">
    <property type="nucleotide sequence ID" value="NZ_LGRV01000003.1"/>
</dbReference>